<keyword evidence="3" id="KW-1185">Reference proteome</keyword>
<comment type="caution">
    <text evidence="2">The sequence shown here is derived from an EMBL/GenBank/DDBJ whole genome shotgun (WGS) entry which is preliminary data.</text>
</comment>
<organism evidence="2 3">
    <name type="scientific">Mitosporidium daphniae</name>
    <dbReference type="NCBI Taxonomy" id="1485682"/>
    <lineage>
        <taxon>Eukaryota</taxon>
        <taxon>Fungi</taxon>
        <taxon>Fungi incertae sedis</taxon>
        <taxon>Microsporidia</taxon>
        <taxon>Mitosporidium</taxon>
    </lineage>
</organism>
<name>A0A098VLN6_9MICR</name>
<dbReference type="HOGENOM" id="CLU_1454778_0_0_1"/>
<sequence>MHPLVSVSLIVVFVQGVFCGARFTTPLGSAKWFGNTVQSVCWTGFEGETPDTPVHLLIKACDGGVADLGEVDIASGYHSIYVPGDLKDGSYTFVLSQKDGKNPAFPVESGNFLIEQVGYAANPSAPVFVLEYPKKNKESNETVAVSGDTFEESQNGSLSVSKVAQIHLHVGLDVSIRPNTFGGFLL</sequence>
<protein>
    <submittedName>
        <fullName evidence="2">Uncharacterized protein</fullName>
    </submittedName>
</protein>
<evidence type="ECO:0000313" key="3">
    <source>
        <dbReference type="Proteomes" id="UP000029725"/>
    </source>
</evidence>
<dbReference type="EMBL" id="JMKJ01000609">
    <property type="protein sequence ID" value="KGG49983.1"/>
    <property type="molecule type" value="Genomic_DNA"/>
</dbReference>
<evidence type="ECO:0000313" key="2">
    <source>
        <dbReference type="EMBL" id="KGG49983.1"/>
    </source>
</evidence>
<gene>
    <name evidence="2" type="ORF">DI09_97p60</name>
</gene>
<dbReference type="Proteomes" id="UP000029725">
    <property type="component" value="Unassembled WGS sequence"/>
</dbReference>
<dbReference type="RefSeq" id="XP_013236419.1">
    <property type="nucleotide sequence ID" value="XM_013380965.1"/>
</dbReference>
<dbReference type="VEuPathDB" id="MicrosporidiaDB:DI09_97p60"/>
<keyword evidence="1" id="KW-0732">Signal</keyword>
<accession>A0A098VLN6</accession>
<dbReference type="AlphaFoldDB" id="A0A098VLN6"/>
<feature type="chain" id="PRO_5001941865" evidence="1">
    <location>
        <begin position="20"/>
        <end position="186"/>
    </location>
</feature>
<evidence type="ECO:0000256" key="1">
    <source>
        <dbReference type="SAM" id="SignalP"/>
    </source>
</evidence>
<feature type="signal peptide" evidence="1">
    <location>
        <begin position="1"/>
        <end position="19"/>
    </location>
</feature>
<dbReference type="GeneID" id="25261133"/>
<proteinExistence type="predicted"/>
<reference evidence="2 3" key="1">
    <citation type="submission" date="2014-04" db="EMBL/GenBank/DDBJ databases">
        <title>A new species of microsporidia sheds light on the evolution of extreme parasitism.</title>
        <authorList>
            <person name="Haag K.L."/>
            <person name="James T.Y."/>
            <person name="Larsson R."/>
            <person name="Schaer T.M."/>
            <person name="Refardt D."/>
            <person name="Pombert J.-F."/>
            <person name="Ebert D."/>
        </authorList>
    </citation>
    <scope>NUCLEOTIDE SEQUENCE [LARGE SCALE GENOMIC DNA]</scope>
    <source>
        <strain evidence="2 3">UGP3</strain>
        <tissue evidence="2">Spores</tissue>
    </source>
</reference>